<dbReference type="eggNOG" id="ENOG502T91A">
    <property type="taxonomic scope" value="Eukaryota"/>
</dbReference>
<feature type="compositionally biased region" description="Low complexity" evidence="1">
    <location>
        <begin position="88"/>
        <end position="111"/>
    </location>
</feature>
<dbReference type="OrthoDB" id="8031641at2759"/>
<dbReference type="AlphaFoldDB" id="B4MW00"/>
<dbReference type="HOGENOM" id="CLU_1373523_0_0_1"/>
<dbReference type="PhylomeDB" id="B4MW00"/>
<name>B4MW00_DROWI</name>
<keyword evidence="3" id="KW-1185">Reference proteome</keyword>
<gene>
    <name evidence="2" type="primary">Dwil\GK15167</name>
    <name evidence="2" type="ORF">Dwil_GK15167</name>
</gene>
<evidence type="ECO:0000256" key="1">
    <source>
        <dbReference type="SAM" id="MobiDB-lite"/>
    </source>
</evidence>
<feature type="region of interest" description="Disordered" evidence="1">
    <location>
        <begin position="86"/>
        <end position="155"/>
    </location>
</feature>
<sequence>MAASAGARTSATVQAKRFCGLGNHYLQEPHKTIQDAHLLQFAKKLNEDLRSTTLICGNCLDVLQSAYANKLRNAIRHRNRRLAAQSATISDVSCSQSSSSSDKPTTTAAAAAKRKRKGEAPPEDDGNSSDDSSLSLNAVNGTRLPNIQPIPKRRQVNRSGIDLDIYLAGTTGG</sequence>
<dbReference type="EMBL" id="CH963857">
    <property type="protein sequence ID" value="EDW75870.1"/>
    <property type="molecule type" value="Genomic_DNA"/>
</dbReference>
<dbReference type="Proteomes" id="UP000007798">
    <property type="component" value="Unassembled WGS sequence"/>
</dbReference>
<evidence type="ECO:0000313" key="2">
    <source>
        <dbReference type="EMBL" id="EDW75870.1"/>
    </source>
</evidence>
<accession>B4MW00</accession>
<dbReference type="FunCoup" id="B4MW00">
    <property type="interactions" value="35"/>
</dbReference>
<protein>
    <submittedName>
        <fullName evidence="2">Uncharacterized protein</fullName>
    </submittedName>
</protein>
<dbReference type="InParanoid" id="B4MW00"/>
<organism evidence="2 3">
    <name type="scientific">Drosophila willistoni</name>
    <name type="common">Fruit fly</name>
    <dbReference type="NCBI Taxonomy" id="7260"/>
    <lineage>
        <taxon>Eukaryota</taxon>
        <taxon>Metazoa</taxon>
        <taxon>Ecdysozoa</taxon>
        <taxon>Arthropoda</taxon>
        <taxon>Hexapoda</taxon>
        <taxon>Insecta</taxon>
        <taxon>Pterygota</taxon>
        <taxon>Neoptera</taxon>
        <taxon>Endopterygota</taxon>
        <taxon>Diptera</taxon>
        <taxon>Brachycera</taxon>
        <taxon>Muscomorpha</taxon>
        <taxon>Ephydroidea</taxon>
        <taxon>Drosophilidae</taxon>
        <taxon>Drosophila</taxon>
        <taxon>Sophophora</taxon>
    </lineage>
</organism>
<proteinExistence type="predicted"/>
<reference evidence="2 3" key="1">
    <citation type="journal article" date="2007" name="Nature">
        <title>Evolution of genes and genomes on the Drosophila phylogeny.</title>
        <authorList>
            <consortium name="Drosophila 12 Genomes Consortium"/>
            <person name="Clark A.G."/>
            <person name="Eisen M.B."/>
            <person name="Smith D.R."/>
            <person name="Bergman C.M."/>
            <person name="Oliver B."/>
            <person name="Markow T.A."/>
            <person name="Kaufman T.C."/>
            <person name="Kellis M."/>
            <person name="Gelbart W."/>
            <person name="Iyer V.N."/>
            <person name="Pollard D.A."/>
            <person name="Sackton T.B."/>
            <person name="Larracuente A.M."/>
            <person name="Singh N.D."/>
            <person name="Abad J.P."/>
            <person name="Abt D.N."/>
            <person name="Adryan B."/>
            <person name="Aguade M."/>
            <person name="Akashi H."/>
            <person name="Anderson W.W."/>
            <person name="Aquadro C.F."/>
            <person name="Ardell D.H."/>
            <person name="Arguello R."/>
            <person name="Artieri C.G."/>
            <person name="Barbash D.A."/>
            <person name="Barker D."/>
            <person name="Barsanti P."/>
            <person name="Batterham P."/>
            <person name="Batzoglou S."/>
            <person name="Begun D."/>
            <person name="Bhutkar A."/>
            <person name="Blanco E."/>
            <person name="Bosak S.A."/>
            <person name="Bradley R.K."/>
            <person name="Brand A.D."/>
            <person name="Brent M.R."/>
            <person name="Brooks A.N."/>
            <person name="Brown R.H."/>
            <person name="Butlin R.K."/>
            <person name="Caggese C."/>
            <person name="Calvi B.R."/>
            <person name="Bernardo de Carvalho A."/>
            <person name="Caspi A."/>
            <person name="Castrezana S."/>
            <person name="Celniker S.E."/>
            <person name="Chang J.L."/>
            <person name="Chapple C."/>
            <person name="Chatterji S."/>
            <person name="Chinwalla A."/>
            <person name="Civetta A."/>
            <person name="Clifton S.W."/>
            <person name="Comeron J.M."/>
            <person name="Costello J.C."/>
            <person name="Coyne J.A."/>
            <person name="Daub J."/>
            <person name="David R.G."/>
            <person name="Delcher A.L."/>
            <person name="Delehaunty K."/>
            <person name="Do C.B."/>
            <person name="Ebling H."/>
            <person name="Edwards K."/>
            <person name="Eickbush T."/>
            <person name="Evans J.D."/>
            <person name="Filipski A."/>
            <person name="Findeiss S."/>
            <person name="Freyhult E."/>
            <person name="Fulton L."/>
            <person name="Fulton R."/>
            <person name="Garcia A.C."/>
            <person name="Gardiner A."/>
            <person name="Garfield D.A."/>
            <person name="Garvin B.E."/>
            <person name="Gibson G."/>
            <person name="Gilbert D."/>
            <person name="Gnerre S."/>
            <person name="Godfrey J."/>
            <person name="Good R."/>
            <person name="Gotea V."/>
            <person name="Gravely B."/>
            <person name="Greenberg A.J."/>
            <person name="Griffiths-Jones S."/>
            <person name="Gross S."/>
            <person name="Guigo R."/>
            <person name="Gustafson E.A."/>
            <person name="Haerty W."/>
            <person name="Hahn M.W."/>
            <person name="Halligan D.L."/>
            <person name="Halpern A.L."/>
            <person name="Halter G.M."/>
            <person name="Han M.V."/>
            <person name="Heger A."/>
            <person name="Hillier L."/>
            <person name="Hinrichs A.S."/>
            <person name="Holmes I."/>
            <person name="Hoskins R.A."/>
            <person name="Hubisz M.J."/>
            <person name="Hultmark D."/>
            <person name="Huntley M.A."/>
            <person name="Jaffe D.B."/>
            <person name="Jagadeeshan S."/>
            <person name="Jeck W.R."/>
            <person name="Johnson J."/>
            <person name="Jones C.D."/>
            <person name="Jordan W.C."/>
            <person name="Karpen G.H."/>
            <person name="Kataoka E."/>
            <person name="Keightley P.D."/>
            <person name="Kheradpour P."/>
            <person name="Kirkness E.F."/>
            <person name="Koerich L.B."/>
            <person name="Kristiansen K."/>
            <person name="Kudrna D."/>
            <person name="Kulathinal R.J."/>
            <person name="Kumar S."/>
            <person name="Kwok R."/>
            <person name="Lander E."/>
            <person name="Langley C.H."/>
            <person name="Lapoint R."/>
            <person name="Lazzaro B.P."/>
            <person name="Lee S.J."/>
            <person name="Levesque L."/>
            <person name="Li R."/>
            <person name="Lin C.F."/>
            <person name="Lin M.F."/>
            <person name="Lindblad-Toh K."/>
            <person name="Llopart A."/>
            <person name="Long M."/>
            <person name="Low L."/>
            <person name="Lozovsky E."/>
            <person name="Lu J."/>
            <person name="Luo M."/>
            <person name="Machado C.A."/>
            <person name="Makalowski W."/>
            <person name="Marzo M."/>
            <person name="Matsuda M."/>
            <person name="Matzkin L."/>
            <person name="McAllister B."/>
            <person name="McBride C.S."/>
            <person name="McKernan B."/>
            <person name="McKernan K."/>
            <person name="Mendez-Lago M."/>
            <person name="Minx P."/>
            <person name="Mollenhauer M.U."/>
            <person name="Montooth K."/>
            <person name="Mount S.M."/>
            <person name="Mu X."/>
            <person name="Myers E."/>
            <person name="Negre B."/>
            <person name="Newfeld S."/>
            <person name="Nielsen R."/>
            <person name="Noor M.A."/>
            <person name="O'Grady P."/>
            <person name="Pachter L."/>
            <person name="Papaceit M."/>
            <person name="Parisi M.J."/>
            <person name="Parisi M."/>
            <person name="Parts L."/>
            <person name="Pedersen J.S."/>
            <person name="Pesole G."/>
            <person name="Phillippy A.M."/>
            <person name="Ponting C.P."/>
            <person name="Pop M."/>
            <person name="Porcelli D."/>
            <person name="Powell J.R."/>
            <person name="Prohaska S."/>
            <person name="Pruitt K."/>
            <person name="Puig M."/>
            <person name="Quesneville H."/>
            <person name="Ram K.R."/>
            <person name="Rand D."/>
            <person name="Rasmussen M.D."/>
            <person name="Reed L.K."/>
            <person name="Reenan R."/>
            <person name="Reily A."/>
            <person name="Remington K.A."/>
            <person name="Rieger T.T."/>
            <person name="Ritchie M.G."/>
            <person name="Robin C."/>
            <person name="Rogers Y.H."/>
            <person name="Rohde C."/>
            <person name="Rozas J."/>
            <person name="Rubenfield M.J."/>
            <person name="Ruiz A."/>
            <person name="Russo S."/>
            <person name="Salzberg S.L."/>
            <person name="Sanchez-Gracia A."/>
            <person name="Saranga D.J."/>
            <person name="Sato H."/>
            <person name="Schaeffer S.W."/>
            <person name="Schatz M.C."/>
            <person name="Schlenke T."/>
            <person name="Schwartz R."/>
            <person name="Segarra C."/>
            <person name="Singh R.S."/>
            <person name="Sirot L."/>
            <person name="Sirota M."/>
            <person name="Sisneros N.B."/>
            <person name="Smith C.D."/>
            <person name="Smith T.F."/>
            <person name="Spieth J."/>
            <person name="Stage D.E."/>
            <person name="Stark A."/>
            <person name="Stephan W."/>
            <person name="Strausberg R.L."/>
            <person name="Strempel S."/>
            <person name="Sturgill D."/>
            <person name="Sutton G."/>
            <person name="Sutton G.G."/>
            <person name="Tao W."/>
            <person name="Teichmann S."/>
            <person name="Tobari Y.N."/>
            <person name="Tomimura Y."/>
            <person name="Tsolas J.M."/>
            <person name="Valente V.L."/>
            <person name="Venter E."/>
            <person name="Venter J.C."/>
            <person name="Vicario S."/>
            <person name="Vieira F.G."/>
            <person name="Vilella A.J."/>
            <person name="Villasante A."/>
            <person name="Walenz B."/>
            <person name="Wang J."/>
            <person name="Wasserman M."/>
            <person name="Watts T."/>
            <person name="Wilson D."/>
            <person name="Wilson R.K."/>
            <person name="Wing R.A."/>
            <person name="Wolfner M.F."/>
            <person name="Wong A."/>
            <person name="Wong G.K."/>
            <person name="Wu C.I."/>
            <person name="Wu G."/>
            <person name="Yamamoto D."/>
            <person name="Yang H.P."/>
            <person name="Yang S.P."/>
            <person name="Yorke J.A."/>
            <person name="Yoshida K."/>
            <person name="Zdobnov E."/>
            <person name="Zhang P."/>
            <person name="Zhang Y."/>
            <person name="Zimin A.V."/>
            <person name="Baldwin J."/>
            <person name="Abdouelleil A."/>
            <person name="Abdulkadir J."/>
            <person name="Abebe A."/>
            <person name="Abera B."/>
            <person name="Abreu J."/>
            <person name="Acer S.C."/>
            <person name="Aftuck L."/>
            <person name="Alexander A."/>
            <person name="An P."/>
            <person name="Anderson E."/>
            <person name="Anderson S."/>
            <person name="Arachi H."/>
            <person name="Azer M."/>
            <person name="Bachantsang P."/>
            <person name="Barry A."/>
            <person name="Bayul T."/>
            <person name="Berlin A."/>
            <person name="Bessette D."/>
            <person name="Bloom T."/>
            <person name="Blye J."/>
            <person name="Boguslavskiy L."/>
            <person name="Bonnet C."/>
            <person name="Boukhgalter B."/>
            <person name="Bourzgui I."/>
            <person name="Brown A."/>
            <person name="Cahill P."/>
            <person name="Channer S."/>
            <person name="Cheshatsang Y."/>
            <person name="Chuda L."/>
            <person name="Citroen M."/>
            <person name="Collymore A."/>
            <person name="Cooke P."/>
            <person name="Costello M."/>
            <person name="D'Aco K."/>
            <person name="Daza R."/>
            <person name="De Haan G."/>
            <person name="DeGray S."/>
            <person name="DeMaso C."/>
            <person name="Dhargay N."/>
            <person name="Dooley K."/>
            <person name="Dooley E."/>
            <person name="Doricent M."/>
            <person name="Dorje P."/>
            <person name="Dorjee K."/>
            <person name="Dupes A."/>
            <person name="Elong R."/>
            <person name="Falk J."/>
            <person name="Farina A."/>
            <person name="Faro S."/>
            <person name="Ferguson D."/>
            <person name="Fisher S."/>
            <person name="Foley C.D."/>
            <person name="Franke A."/>
            <person name="Friedrich D."/>
            <person name="Gadbois L."/>
            <person name="Gearin G."/>
            <person name="Gearin C.R."/>
            <person name="Giannoukos G."/>
            <person name="Goode T."/>
            <person name="Graham J."/>
            <person name="Grandbois E."/>
            <person name="Grewal S."/>
            <person name="Gyaltsen K."/>
            <person name="Hafez N."/>
            <person name="Hagos B."/>
            <person name="Hall J."/>
            <person name="Henson C."/>
            <person name="Hollinger A."/>
            <person name="Honan T."/>
            <person name="Huard M.D."/>
            <person name="Hughes L."/>
            <person name="Hurhula B."/>
            <person name="Husby M.E."/>
            <person name="Kamat A."/>
            <person name="Kanga B."/>
            <person name="Kashin S."/>
            <person name="Khazanovich D."/>
            <person name="Kisner P."/>
            <person name="Lance K."/>
            <person name="Lara M."/>
            <person name="Lee W."/>
            <person name="Lennon N."/>
            <person name="Letendre F."/>
            <person name="LeVine R."/>
            <person name="Lipovsky A."/>
            <person name="Liu X."/>
            <person name="Liu J."/>
            <person name="Liu S."/>
            <person name="Lokyitsang T."/>
            <person name="Lokyitsang Y."/>
            <person name="Lubonja R."/>
            <person name="Lui A."/>
            <person name="MacDonald P."/>
            <person name="Magnisalis V."/>
            <person name="Maru K."/>
            <person name="Matthews C."/>
            <person name="McCusker W."/>
            <person name="McDonough S."/>
            <person name="Mehta T."/>
            <person name="Meldrim J."/>
            <person name="Meneus L."/>
            <person name="Mihai O."/>
            <person name="Mihalev A."/>
            <person name="Mihova T."/>
            <person name="Mittelman R."/>
            <person name="Mlenga V."/>
            <person name="Montmayeur A."/>
            <person name="Mulrain L."/>
            <person name="Navidi A."/>
            <person name="Naylor J."/>
            <person name="Negash T."/>
            <person name="Nguyen T."/>
            <person name="Nguyen N."/>
            <person name="Nicol R."/>
            <person name="Norbu C."/>
            <person name="Norbu N."/>
            <person name="Novod N."/>
            <person name="O'Neill B."/>
            <person name="Osman S."/>
            <person name="Markiewicz E."/>
            <person name="Oyono O.L."/>
            <person name="Patti C."/>
            <person name="Phunkhang P."/>
            <person name="Pierre F."/>
            <person name="Priest M."/>
            <person name="Raghuraman S."/>
            <person name="Rege F."/>
            <person name="Reyes R."/>
            <person name="Rise C."/>
            <person name="Rogov P."/>
            <person name="Ross K."/>
            <person name="Ryan E."/>
            <person name="Settipalli S."/>
            <person name="Shea T."/>
            <person name="Sherpa N."/>
            <person name="Shi L."/>
            <person name="Shih D."/>
            <person name="Sparrow T."/>
            <person name="Spaulding J."/>
            <person name="Stalker J."/>
            <person name="Stange-Thomann N."/>
            <person name="Stavropoulos S."/>
            <person name="Stone C."/>
            <person name="Strader C."/>
            <person name="Tesfaye S."/>
            <person name="Thomson T."/>
            <person name="Thoulutsang Y."/>
            <person name="Thoulutsang D."/>
            <person name="Topham K."/>
            <person name="Topping I."/>
            <person name="Tsamla T."/>
            <person name="Vassiliev H."/>
            <person name="Vo A."/>
            <person name="Wangchuk T."/>
            <person name="Wangdi T."/>
            <person name="Weiand M."/>
            <person name="Wilkinson J."/>
            <person name="Wilson A."/>
            <person name="Yadav S."/>
            <person name="Young G."/>
            <person name="Yu Q."/>
            <person name="Zembek L."/>
            <person name="Zhong D."/>
            <person name="Zimmer A."/>
            <person name="Zwirko Z."/>
            <person name="Jaffe D.B."/>
            <person name="Alvarez P."/>
            <person name="Brockman W."/>
            <person name="Butler J."/>
            <person name="Chin C."/>
            <person name="Gnerre S."/>
            <person name="Grabherr M."/>
            <person name="Kleber M."/>
            <person name="Mauceli E."/>
            <person name="MacCallum I."/>
        </authorList>
    </citation>
    <scope>NUCLEOTIDE SEQUENCE [LARGE SCALE GENOMIC DNA]</scope>
    <source>
        <strain evidence="3">Tucson 14030-0811.24</strain>
    </source>
</reference>
<dbReference type="OMA" id="KDVMDIY"/>
<dbReference type="KEGG" id="dwi:6642735"/>
<evidence type="ECO:0000313" key="3">
    <source>
        <dbReference type="Proteomes" id="UP000007798"/>
    </source>
</evidence>